<feature type="region of interest" description="Disordered" evidence="1">
    <location>
        <begin position="129"/>
        <end position="180"/>
    </location>
</feature>
<dbReference type="SMART" id="SM00233">
    <property type="entry name" value="PH"/>
    <property type="match status" value="1"/>
</dbReference>
<name>A0A7S2G8J6_9STRA</name>
<dbReference type="Gene3D" id="2.30.29.30">
    <property type="entry name" value="Pleckstrin-homology domain (PH domain)/Phosphotyrosine-binding domain (PTB)"/>
    <property type="match status" value="1"/>
</dbReference>
<dbReference type="Pfam" id="PF00169">
    <property type="entry name" value="PH"/>
    <property type="match status" value="1"/>
</dbReference>
<dbReference type="PROSITE" id="PS50003">
    <property type="entry name" value="PH_DOMAIN"/>
    <property type="match status" value="1"/>
</dbReference>
<protein>
    <recommendedName>
        <fullName evidence="2">PH domain-containing protein</fullName>
    </recommendedName>
</protein>
<dbReference type="EMBL" id="HBGT01025309">
    <property type="protein sequence ID" value="CAD9434308.1"/>
    <property type="molecule type" value="Transcribed_RNA"/>
</dbReference>
<proteinExistence type="predicted"/>
<reference evidence="3" key="1">
    <citation type="submission" date="2021-01" db="EMBL/GenBank/DDBJ databases">
        <authorList>
            <person name="Corre E."/>
            <person name="Pelletier E."/>
            <person name="Niang G."/>
            <person name="Scheremetjew M."/>
            <person name="Finn R."/>
            <person name="Kale V."/>
            <person name="Holt S."/>
            <person name="Cochrane G."/>
            <person name="Meng A."/>
            <person name="Brown T."/>
            <person name="Cohen L."/>
        </authorList>
    </citation>
    <scope>NUCLEOTIDE SEQUENCE</scope>
    <source>
        <strain evidence="3">RCC1693</strain>
    </source>
</reference>
<dbReference type="InterPro" id="IPR051707">
    <property type="entry name" value="PI-Interact_SigTrans_Reg"/>
</dbReference>
<dbReference type="SUPFAM" id="SSF50729">
    <property type="entry name" value="PH domain-like"/>
    <property type="match status" value="1"/>
</dbReference>
<sequence>MALAEGEAYSETNVPAGPSVGSHSGDDGYKCGYLQKKTKSGQWQRRWFETNGVFLTYYKNKKMSKLLAAVNLPQVGDIAVMEPDAENDDTVDGGCFSIQLNSREYILKAADHEEALAWVKVLTKLKAESGTGAPAPSGDGAAPAADTKAATEPSKMQHASGSAGDVQKASRGLGCCPSPA</sequence>
<dbReference type="InterPro" id="IPR011993">
    <property type="entry name" value="PH-like_dom_sf"/>
</dbReference>
<feature type="compositionally biased region" description="Low complexity" evidence="1">
    <location>
        <begin position="129"/>
        <end position="151"/>
    </location>
</feature>
<feature type="domain" description="PH" evidence="2">
    <location>
        <begin position="27"/>
        <end position="127"/>
    </location>
</feature>
<evidence type="ECO:0000256" key="1">
    <source>
        <dbReference type="SAM" id="MobiDB-lite"/>
    </source>
</evidence>
<evidence type="ECO:0000313" key="3">
    <source>
        <dbReference type="EMBL" id="CAD9434308.1"/>
    </source>
</evidence>
<organism evidence="3">
    <name type="scientific">Florenciella parvula</name>
    <dbReference type="NCBI Taxonomy" id="236787"/>
    <lineage>
        <taxon>Eukaryota</taxon>
        <taxon>Sar</taxon>
        <taxon>Stramenopiles</taxon>
        <taxon>Ochrophyta</taxon>
        <taxon>Dictyochophyceae</taxon>
        <taxon>Florenciellales</taxon>
        <taxon>Florenciella</taxon>
    </lineage>
</organism>
<evidence type="ECO:0000259" key="2">
    <source>
        <dbReference type="PROSITE" id="PS50003"/>
    </source>
</evidence>
<dbReference type="AlphaFoldDB" id="A0A7S2G8J6"/>
<feature type="region of interest" description="Disordered" evidence="1">
    <location>
        <begin position="1"/>
        <end position="24"/>
    </location>
</feature>
<accession>A0A7S2G8J6</accession>
<gene>
    <name evidence="3" type="ORF">FPAR1323_LOCUS13134</name>
</gene>
<dbReference type="InterPro" id="IPR001849">
    <property type="entry name" value="PH_domain"/>
</dbReference>
<dbReference type="PANTHER" id="PTHR14336">
    <property type="entry name" value="TANDEM PH DOMAIN CONTAINING PROTEIN"/>
    <property type="match status" value="1"/>
</dbReference>